<keyword evidence="5" id="KW-1185">Reference proteome</keyword>
<sequence length="269" mass="30452">MNGGRRRSMAAARRRNRQFLENIACVLHFEEQGREQSEREVPKGRFKGANPSLTVTDSRTRHIFGKTQISKMVSDPPKFVLKCFLLGMEVLYFVHGMKKSLQVFIWLSLVLVTWVILFLDVKRSKTITKILEYVLVEAITDSGLSVISNTLDESSCDCDEDGEKVDKDITGDIEINMYQDGKRLSFTLTDTKDALEQLNKLAKAILILVTFIIWLLLVGTATTRVLLVIAAFLFGETCKILFQVIIFVFVVHPFDVGNRCMVDGVQANH</sequence>
<dbReference type="GO" id="GO:0008381">
    <property type="term" value="F:mechanosensitive monoatomic ion channel activity"/>
    <property type="evidence" value="ECO:0007669"/>
    <property type="project" value="TreeGrafter"/>
</dbReference>
<keyword evidence="3" id="KW-0812">Transmembrane</keyword>
<protein>
    <submittedName>
        <fullName evidence="4">Uncharacterized protein</fullName>
    </submittedName>
</protein>
<dbReference type="GO" id="GO:0005886">
    <property type="term" value="C:plasma membrane"/>
    <property type="evidence" value="ECO:0007669"/>
    <property type="project" value="TreeGrafter"/>
</dbReference>
<reference evidence="4" key="1">
    <citation type="submission" date="2019-09" db="EMBL/GenBank/DDBJ databases">
        <title>Draft genome information of white flower Hibiscus syriacus.</title>
        <authorList>
            <person name="Kim Y.-M."/>
        </authorList>
    </citation>
    <scope>NUCLEOTIDE SEQUENCE [LARGE SCALE GENOMIC DNA]</scope>
    <source>
        <strain evidence="4">YM2019G1</strain>
    </source>
</reference>
<keyword evidence="3" id="KW-1133">Transmembrane helix</keyword>
<comment type="caution">
    <text evidence="4">The sequence shown here is derived from an EMBL/GenBank/DDBJ whole genome shotgun (WGS) entry which is preliminary data.</text>
</comment>
<feature type="transmembrane region" description="Helical" evidence="3">
    <location>
        <begin position="79"/>
        <end position="97"/>
    </location>
</feature>
<comment type="similarity">
    <text evidence="2">Belongs to the MscS (TC 1.A.23) family.</text>
</comment>
<dbReference type="EMBL" id="VEPZ02001174">
    <property type="protein sequence ID" value="KAE8689076.1"/>
    <property type="molecule type" value="Genomic_DNA"/>
</dbReference>
<dbReference type="AlphaFoldDB" id="A0A6A2ZBW2"/>
<evidence type="ECO:0000256" key="3">
    <source>
        <dbReference type="SAM" id="Phobius"/>
    </source>
</evidence>
<organism evidence="4 5">
    <name type="scientific">Hibiscus syriacus</name>
    <name type="common">Rose of Sharon</name>
    <dbReference type="NCBI Taxonomy" id="106335"/>
    <lineage>
        <taxon>Eukaryota</taxon>
        <taxon>Viridiplantae</taxon>
        <taxon>Streptophyta</taxon>
        <taxon>Embryophyta</taxon>
        <taxon>Tracheophyta</taxon>
        <taxon>Spermatophyta</taxon>
        <taxon>Magnoliopsida</taxon>
        <taxon>eudicotyledons</taxon>
        <taxon>Gunneridae</taxon>
        <taxon>Pentapetalae</taxon>
        <taxon>rosids</taxon>
        <taxon>malvids</taxon>
        <taxon>Malvales</taxon>
        <taxon>Malvaceae</taxon>
        <taxon>Malvoideae</taxon>
        <taxon>Hibiscus</taxon>
    </lineage>
</organism>
<keyword evidence="3" id="KW-0472">Membrane</keyword>
<feature type="transmembrane region" description="Helical" evidence="3">
    <location>
        <begin position="201"/>
        <end position="219"/>
    </location>
</feature>
<evidence type="ECO:0000256" key="2">
    <source>
        <dbReference type="ARBA" id="ARBA00008017"/>
    </source>
</evidence>
<evidence type="ECO:0000256" key="1">
    <source>
        <dbReference type="ARBA" id="ARBA00004141"/>
    </source>
</evidence>
<dbReference type="InterPro" id="IPR016688">
    <property type="entry name" value="MscS-like_plants/fungi"/>
</dbReference>
<gene>
    <name evidence="4" type="ORF">F3Y22_tig00110944pilonHSYRG00067</name>
</gene>
<evidence type="ECO:0000313" key="5">
    <source>
        <dbReference type="Proteomes" id="UP000436088"/>
    </source>
</evidence>
<proteinExistence type="inferred from homology"/>
<comment type="subcellular location">
    <subcellularLocation>
        <location evidence="1">Membrane</location>
        <topology evidence="1">Multi-pass membrane protein</topology>
    </subcellularLocation>
</comment>
<dbReference type="GO" id="GO:0006820">
    <property type="term" value="P:monoatomic anion transport"/>
    <property type="evidence" value="ECO:0007669"/>
    <property type="project" value="TreeGrafter"/>
</dbReference>
<feature type="transmembrane region" description="Helical" evidence="3">
    <location>
        <begin position="225"/>
        <end position="251"/>
    </location>
</feature>
<dbReference type="PANTHER" id="PTHR31618">
    <property type="entry name" value="MECHANOSENSITIVE ION CHANNEL PROTEIN 5"/>
    <property type="match status" value="1"/>
</dbReference>
<feature type="transmembrane region" description="Helical" evidence="3">
    <location>
        <begin position="103"/>
        <end position="121"/>
    </location>
</feature>
<dbReference type="PANTHER" id="PTHR31618:SF20">
    <property type="entry name" value="MECHANOSENSITIVE ION CHANNEL PROTEIN 10"/>
    <property type="match status" value="1"/>
</dbReference>
<name>A0A6A2ZBW2_HIBSY</name>
<accession>A0A6A2ZBW2</accession>
<dbReference type="Proteomes" id="UP000436088">
    <property type="component" value="Unassembled WGS sequence"/>
</dbReference>
<evidence type="ECO:0000313" key="4">
    <source>
        <dbReference type="EMBL" id="KAE8689076.1"/>
    </source>
</evidence>
<dbReference type="GO" id="GO:0050982">
    <property type="term" value="P:detection of mechanical stimulus"/>
    <property type="evidence" value="ECO:0007669"/>
    <property type="project" value="TreeGrafter"/>
</dbReference>